<dbReference type="Gene3D" id="3.40.50.300">
    <property type="entry name" value="P-loop containing nucleotide triphosphate hydrolases"/>
    <property type="match status" value="1"/>
</dbReference>
<dbReference type="InterPro" id="IPR027417">
    <property type="entry name" value="P-loop_NTPase"/>
</dbReference>
<dbReference type="EMBL" id="AGCM01000123">
    <property type="protein sequence ID" value="EHM52762.1"/>
    <property type="molecule type" value="Genomic_DNA"/>
</dbReference>
<name>G9ZH82_9GAMM</name>
<evidence type="ECO:0000259" key="1">
    <source>
        <dbReference type="Pfam" id="PF13614"/>
    </source>
</evidence>
<evidence type="ECO:0000313" key="2">
    <source>
        <dbReference type="EMBL" id="EHM52762.1"/>
    </source>
</evidence>
<gene>
    <name evidence="2" type="ORF">HMPREF9080_02139</name>
</gene>
<feature type="domain" description="AAA" evidence="1">
    <location>
        <begin position="8"/>
        <end position="169"/>
    </location>
</feature>
<dbReference type="Pfam" id="PF13614">
    <property type="entry name" value="AAA_31"/>
    <property type="match status" value="1"/>
</dbReference>
<dbReference type="CDD" id="cd02042">
    <property type="entry name" value="ParAB_family"/>
    <property type="match status" value="1"/>
</dbReference>
<dbReference type="AlphaFoldDB" id="G9ZH82"/>
<sequence>MNLNCAQKLSLVSSKGGVGKSTWAINGACALADMGLNVLCIDLDPQGSLSKFFCTPQELQQGPGLVEFVTQSDTSAIRSTLFPRISLIANNDDGETLNQWMREEFSASFALKTMLARVEGDFDIIVIDTQGKDGRGQLQEMALVASDIVIVPTTPDLISTQELPRSINIYSNVVRGLAAMGFTDQPPLLRILINREDHTIETRSAIAAIRKNFGAIARHIAVLRTAIPQRVVWKQCISQRQPAHRLETVRHDPRSAMSVMEAVIHELLPHYADLRLDGSKAPPSTERVADELQSSALAATASQQALTEIAALGDRHDP</sequence>
<organism evidence="2 3">
    <name type="scientific">Cardiobacterium valvarum F0432</name>
    <dbReference type="NCBI Taxonomy" id="797473"/>
    <lineage>
        <taxon>Bacteria</taxon>
        <taxon>Pseudomonadati</taxon>
        <taxon>Pseudomonadota</taxon>
        <taxon>Gammaproteobacteria</taxon>
        <taxon>Cardiobacteriales</taxon>
        <taxon>Cardiobacteriaceae</taxon>
        <taxon>Cardiobacterium</taxon>
    </lineage>
</organism>
<dbReference type="HOGENOM" id="CLU_072999_0_0_6"/>
<dbReference type="InterPro" id="IPR025669">
    <property type="entry name" value="AAA_dom"/>
</dbReference>
<dbReference type="PANTHER" id="PTHR13696:SF96">
    <property type="entry name" value="COBQ_COBB_MIND_PARA NUCLEOTIDE BINDING DOMAIN-CONTAINING PROTEIN"/>
    <property type="match status" value="1"/>
</dbReference>
<dbReference type="RefSeq" id="WP_006986135.1">
    <property type="nucleotide sequence ID" value="NZ_JH417945.1"/>
</dbReference>
<accession>G9ZH82</accession>
<dbReference type="SUPFAM" id="SSF52540">
    <property type="entry name" value="P-loop containing nucleoside triphosphate hydrolases"/>
    <property type="match status" value="1"/>
</dbReference>
<reference evidence="2 3" key="1">
    <citation type="submission" date="2011-08" db="EMBL/GenBank/DDBJ databases">
        <authorList>
            <person name="Weinstock G."/>
            <person name="Sodergren E."/>
            <person name="Clifton S."/>
            <person name="Fulton L."/>
            <person name="Fulton B."/>
            <person name="Courtney L."/>
            <person name="Fronick C."/>
            <person name="Harrison M."/>
            <person name="Strong C."/>
            <person name="Farmer C."/>
            <person name="Delahaunty K."/>
            <person name="Markovic C."/>
            <person name="Hall O."/>
            <person name="Minx P."/>
            <person name="Tomlinson C."/>
            <person name="Mitreva M."/>
            <person name="Hou S."/>
            <person name="Chen J."/>
            <person name="Wollam A."/>
            <person name="Pepin K.H."/>
            <person name="Johnson M."/>
            <person name="Bhonagiri V."/>
            <person name="Zhang X."/>
            <person name="Suruliraj S."/>
            <person name="Warren W."/>
            <person name="Chinwalla A."/>
            <person name="Mardis E.R."/>
            <person name="Wilson R.K."/>
        </authorList>
    </citation>
    <scope>NUCLEOTIDE SEQUENCE [LARGE SCALE GENOMIC DNA]</scope>
    <source>
        <strain evidence="2 3">F0432</strain>
    </source>
</reference>
<evidence type="ECO:0000313" key="3">
    <source>
        <dbReference type="Proteomes" id="UP000004750"/>
    </source>
</evidence>
<dbReference type="Proteomes" id="UP000004750">
    <property type="component" value="Unassembled WGS sequence"/>
</dbReference>
<dbReference type="STRING" id="797473.HMPREF9080_02139"/>
<proteinExistence type="predicted"/>
<dbReference type="PANTHER" id="PTHR13696">
    <property type="entry name" value="P-LOOP CONTAINING NUCLEOSIDE TRIPHOSPHATE HYDROLASE"/>
    <property type="match status" value="1"/>
</dbReference>
<protein>
    <recommendedName>
        <fullName evidence="1">AAA domain-containing protein</fullName>
    </recommendedName>
</protein>
<comment type="caution">
    <text evidence="2">The sequence shown here is derived from an EMBL/GenBank/DDBJ whole genome shotgun (WGS) entry which is preliminary data.</text>
</comment>
<dbReference type="InterPro" id="IPR050678">
    <property type="entry name" value="DNA_Partitioning_ATPase"/>
</dbReference>